<evidence type="ECO:0000313" key="4">
    <source>
        <dbReference type="EMBL" id="MET7013896.1"/>
    </source>
</evidence>
<evidence type="ECO:0000259" key="3">
    <source>
        <dbReference type="Pfam" id="PF07589"/>
    </source>
</evidence>
<keyword evidence="1" id="KW-0472">Membrane</keyword>
<dbReference type="NCBIfam" id="TIGR02595">
    <property type="entry name" value="PEP_CTERM"/>
    <property type="match status" value="1"/>
</dbReference>
<sequence>MLKQTAMIAALVLSTAGAQAATYNVDALANSSTGGTALSTITLAAGESFTVLAGIADLWSAGPLPRYSNANGLTANLFATGSDESAASAGTLIGQNWGSYTQDGFTAAYGRLVGKIGSQYFALGTNSGGTATSAGTLQLFYWDSNGADNFGSIAVNVSAVPEPATYAMLLAGLGLMGLMVRRRTSNT</sequence>
<dbReference type="Gene3D" id="2.60.120.430">
    <property type="entry name" value="Galactose-binding lectin"/>
    <property type="match status" value="1"/>
</dbReference>
<keyword evidence="5" id="KW-1185">Reference proteome</keyword>
<dbReference type="NCBIfam" id="NF035944">
    <property type="entry name" value="PEPxxWA-CTERM"/>
    <property type="match status" value="1"/>
</dbReference>
<dbReference type="Proteomes" id="UP001549691">
    <property type="component" value="Unassembled WGS sequence"/>
</dbReference>
<accession>A0ABV2TJ03</accession>
<keyword evidence="2" id="KW-0732">Signal</keyword>
<gene>
    <name evidence="4" type="ORF">ABXR19_06825</name>
</gene>
<reference evidence="4 5" key="1">
    <citation type="submission" date="2024-07" db="EMBL/GenBank/DDBJ databases">
        <title>Uliginosibacterium flavum JJ3220;KACC:17644.</title>
        <authorList>
            <person name="Kim M.K."/>
        </authorList>
    </citation>
    <scope>NUCLEOTIDE SEQUENCE [LARGE SCALE GENOMIC DNA]</scope>
    <source>
        <strain evidence="4 5">KACC:17644</strain>
    </source>
</reference>
<keyword evidence="1" id="KW-0812">Transmembrane</keyword>
<feature type="signal peptide" evidence="2">
    <location>
        <begin position="1"/>
        <end position="20"/>
    </location>
</feature>
<protein>
    <submittedName>
        <fullName evidence="4">PEP-CTERM sorting domain-containing protein</fullName>
    </submittedName>
</protein>
<proteinExistence type="predicted"/>
<organism evidence="4 5">
    <name type="scientific">Uliginosibacterium flavum</name>
    <dbReference type="NCBI Taxonomy" id="1396831"/>
    <lineage>
        <taxon>Bacteria</taxon>
        <taxon>Pseudomonadati</taxon>
        <taxon>Pseudomonadota</taxon>
        <taxon>Betaproteobacteria</taxon>
        <taxon>Rhodocyclales</taxon>
        <taxon>Zoogloeaceae</taxon>
        <taxon>Uliginosibacterium</taxon>
    </lineage>
</organism>
<evidence type="ECO:0000256" key="2">
    <source>
        <dbReference type="SAM" id="SignalP"/>
    </source>
</evidence>
<feature type="chain" id="PRO_5047340320" evidence="2">
    <location>
        <begin position="21"/>
        <end position="187"/>
    </location>
</feature>
<dbReference type="EMBL" id="JBEWZI010000005">
    <property type="protein sequence ID" value="MET7013896.1"/>
    <property type="molecule type" value="Genomic_DNA"/>
</dbReference>
<evidence type="ECO:0000313" key="5">
    <source>
        <dbReference type="Proteomes" id="UP001549691"/>
    </source>
</evidence>
<name>A0ABV2TJ03_9RHOO</name>
<keyword evidence="1" id="KW-1133">Transmembrane helix</keyword>
<feature type="domain" description="Ice-binding protein C-terminal" evidence="3">
    <location>
        <begin position="159"/>
        <end position="183"/>
    </location>
</feature>
<evidence type="ECO:0000256" key="1">
    <source>
        <dbReference type="SAM" id="Phobius"/>
    </source>
</evidence>
<comment type="caution">
    <text evidence="4">The sequence shown here is derived from an EMBL/GenBank/DDBJ whole genome shotgun (WGS) entry which is preliminary data.</text>
</comment>
<dbReference type="Pfam" id="PF07589">
    <property type="entry name" value="PEP-CTERM"/>
    <property type="match status" value="1"/>
</dbReference>
<dbReference type="RefSeq" id="WP_354600358.1">
    <property type="nucleotide sequence ID" value="NZ_JBEWZI010000005.1"/>
</dbReference>
<dbReference type="InterPro" id="IPR013424">
    <property type="entry name" value="Ice-binding_C"/>
</dbReference>
<feature type="transmembrane region" description="Helical" evidence="1">
    <location>
        <begin position="163"/>
        <end position="180"/>
    </location>
</feature>